<dbReference type="Proteomes" id="UP001163321">
    <property type="component" value="Chromosome 9"/>
</dbReference>
<accession>A0ACC0VGW6</accession>
<keyword evidence="2" id="KW-1185">Reference proteome</keyword>
<dbReference type="EMBL" id="CM047588">
    <property type="protein sequence ID" value="KAI9905740.1"/>
    <property type="molecule type" value="Genomic_DNA"/>
</dbReference>
<sequence length="241" mass="26705">MNSLQAQKENIDSAADSDTSKAHFARRDKLSTPQRGFVIHEDSKRTCTKGSRERTSKNRRVLGDISNAQRDRQNSNSSGGIASAKKFSLNKGHARFKAQKSQKSTDKGVQSLKHEPPRVVEVPNIESAYGGLSSPTSDTAYLKGLHDEIIQDIINDKTPTLYDEFISARAVNDKSDENAILASVESPTSWLPDTTDLQEKLEEQDDDVPPPDISEETLDYSDADELLKDILSVDIETVCRK</sequence>
<protein>
    <submittedName>
        <fullName evidence="1">Uncharacterized protein</fullName>
    </submittedName>
</protein>
<evidence type="ECO:0000313" key="2">
    <source>
        <dbReference type="Proteomes" id="UP001163321"/>
    </source>
</evidence>
<name>A0ACC0VGW6_9STRA</name>
<gene>
    <name evidence="1" type="ORF">PsorP6_013705</name>
</gene>
<reference evidence="1 2" key="1">
    <citation type="journal article" date="2022" name="bioRxiv">
        <title>The genome of the oomycete Peronosclerospora sorghi, a cosmopolitan pathogen of maize and sorghum, is inflated with dispersed pseudogenes.</title>
        <authorList>
            <person name="Fletcher K."/>
            <person name="Martin F."/>
            <person name="Isakeit T."/>
            <person name="Cavanaugh K."/>
            <person name="Magill C."/>
            <person name="Michelmore R."/>
        </authorList>
    </citation>
    <scope>NUCLEOTIDE SEQUENCE [LARGE SCALE GENOMIC DNA]</scope>
    <source>
        <strain evidence="1">P6</strain>
    </source>
</reference>
<comment type="caution">
    <text evidence="1">The sequence shown here is derived from an EMBL/GenBank/DDBJ whole genome shotgun (WGS) entry which is preliminary data.</text>
</comment>
<proteinExistence type="predicted"/>
<evidence type="ECO:0000313" key="1">
    <source>
        <dbReference type="EMBL" id="KAI9905740.1"/>
    </source>
</evidence>
<organism evidence="1 2">
    <name type="scientific">Peronosclerospora sorghi</name>
    <dbReference type="NCBI Taxonomy" id="230839"/>
    <lineage>
        <taxon>Eukaryota</taxon>
        <taxon>Sar</taxon>
        <taxon>Stramenopiles</taxon>
        <taxon>Oomycota</taxon>
        <taxon>Peronosporomycetes</taxon>
        <taxon>Peronosporales</taxon>
        <taxon>Peronosporaceae</taxon>
        <taxon>Peronosclerospora</taxon>
    </lineage>
</organism>